<dbReference type="Proteomes" id="UP000769780">
    <property type="component" value="Unassembled WGS sequence"/>
</dbReference>
<evidence type="ECO:0000313" key="2">
    <source>
        <dbReference type="Proteomes" id="UP000769780"/>
    </source>
</evidence>
<evidence type="ECO:0008006" key="3">
    <source>
        <dbReference type="Google" id="ProtNLM"/>
    </source>
</evidence>
<name>A0ABS7K796_9BACI</name>
<organism evidence="1 2">
    <name type="scientific">Mesobacillus maritimus</name>
    <dbReference type="NCBI Taxonomy" id="1643336"/>
    <lineage>
        <taxon>Bacteria</taxon>
        <taxon>Bacillati</taxon>
        <taxon>Bacillota</taxon>
        <taxon>Bacilli</taxon>
        <taxon>Bacillales</taxon>
        <taxon>Bacillaceae</taxon>
        <taxon>Mesobacillus</taxon>
    </lineage>
</organism>
<protein>
    <recommendedName>
        <fullName evidence="3">Spore coat protein</fullName>
    </recommendedName>
</protein>
<proteinExistence type="predicted"/>
<reference evidence="1 2" key="1">
    <citation type="submission" date="2020-07" db="EMBL/GenBank/DDBJ databases">
        <title>Fungal Genomes of the International Space Station.</title>
        <authorList>
            <person name="Seuylemezian A."/>
            <person name="Singh N.K."/>
            <person name="Wood J."/>
            <person name="Venkateswaran K."/>
        </authorList>
    </citation>
    <scope>NUCLEOTIDE SEQUENCE [LARGE SCALE GENOMIC DNA]</scope>
    <source>
        <strain evidence="1 2">PL-B2</strain>
    </source>
</reference>
<comment type="caution">
    <text evidence="1">The sequence shown here is derived from an EMBL/GenBank/DDBJ whole genome shotgun (WGS) entry which is preliminary data.</text>
</comment>
<keyword evidence="2" id="KW-1185">Reference proteome</keyword>
<dbReference type="EMBL" id="JACWFH010000019">
    <property type="protein sequence ID" value="MBY0098141.1"/>
    <property type="molecule type" value="Genomic_DNA"/>
</dbReference>
<gene>
    <name evidence="1" type="ORF">H0185_15180</name>
</gene>
<evidence type="ECO:0000313" key="1">
    <source>
        <dbReference type="EMBL" id="MBY0098141.1"/>
    </source>
</evidence>
<accession>A0ABS7K796</accession>
<sequence>MYTIITGVNGTVTYQGYPPASVGAWGQPIYPGNPQYYNIGGTHYNIQPLGQTFPQAFPYSNPTVPISLRPNGYWR</sequence>
<dbReference type="RefSeq" id="WP_221874361.1">
    <property type="nucleotide sequence ID" value="NZ_JACWFH010000019.1"/>
</dbReference>